<evidence type="ECO:0000313" key="3">
    <source>
        <dbReference type="Proteomes" id="UP000217301"/>
    </source>
</evidence>
<organism evidence="2 4">
    <name type="scientific">Capnocytophaga sputigena</name>
    <dbReference type="NCBI Taxonomy" id="1019"/>
    <lineage>
        <taxon>Bacteria</taxon>
        <taxon>Pseudomonadati</taxon>
        <taxon>Bacteroidota</taxon>
        <taxon>Flavobacteriia</taxon>
        <taxon>Flavobacteriales</taxon>
        <taxon>Flavobacteriaceae</taxon>
        <taxon>Capnocytophaga</taxon>
    </lineage>
</organism>
<dbReference type="RefSeq" id="WP_002677314.1">
    <property type="nucleotide sequence ID" value="NZ_CAUOYI010000158.1"/>
</dbReference>
<reference evidence="2 4" key="3">
    <citation type="submission" date="2018-06" db="EMBL/GenBank/DDBJ databases">
        <authorList>
            <consortium name="Pathogen Informatics"/>
            <person name="Doyle S."/>
        </authorList>
    </citation>
    <scope>NUCLEOTIDE SEQUENCE [LARGE SCALE GENOMIC DNA]</scope>
    <source>
        <strain evidence="2 4">NCTC11653</strain>
    </source>
</reference>
<dbReference type="EMBL" id="UAVP01000007">
    <property type="protein sequence ID" value="SQA75155.1"/>
    <property type="molecule type" value="Genomic_DNA"/>
</dbReference>
<gene>
    <name evidence="1" type="ORF">CGC55_04955</name>
    <name evidence="2" type="ORF">NCTC11653_01051</name>
</gene>
<name>A0AAX2I9U4_CAPSP</name>
<keyword evidence="3" id="KW-1185">Reference proteome</keyword>
<protein>
    <submittedName>
        <fullName evidence="2">Uncharacterized protein</fullName>
    </submittedName>
</protein>
<accession>A0AAX2I9U4</accession>
<reference evidence="3" key="2">
    <citation type="submission" date="2017-06" db="EMBL/GenBank/DDBJ databases">
        <title>Capnocytophaga spp. assemblies.</title>
        <authorList>
            <person name="Gulvik C.A."/>
        </authorList>
    </citation>
    <scope>NUCLEOTIDE SEQUENCE [LARGE SCALE GENOMIC DNA]</scope>
    <source>
        <strain evidence="3">KC1668</strain>
    </source>
</reference>
<sequence>MNGTQEFIKTLFNGNEDAFIEHFVKSCLFIEKKEVEKRAKEMLSDISNNAKINIRFGKKYLDEFEAEPKKNALKKKDKAKIKKIASQYSLFFKDGKVKVAIDGNGNQTVVTAIEKATGYTINGNNSDFFNYTLSHVWSNTTHNPYYFSSLWNIVVIPNYLNYIMDKPETQDPINGKIQKLIKAICIELYHPDTLMNNKIEVEKPSKDFFELAKKAHNEGWIHFLKRKPESSSEQKIIFDDLEDKTFEKINKLKNKEFAFECLKLMDEYGLLEDNLSTLTNGQECKETLGHYFPILLENTKENISNNKDLEDRYYAKPFFQYNGKEYYVTNDWYEKKEGKASNRDNRPIFIDWIYSLLNE</sequence>
<evidence type="ECO:0000313" key="2">
    <source>
        <dbReference type="EMBL" id="SQA75155.1"/>
    </source>
</evidence>
<dbReference type="AlphaFoldDB" id="A0AAX2I9U4"/>
<dbReference type="EMBL" id="CP022385">
    <property type="protein sequence ID" value="ATA83900.1"/>
    <property type="molecule type" value="Genomic_DNA"/>
</dbReference>
<dbReference type="KEGG" id="cspu:CGC55_04955"/>
<dbReference type="Proteomes" id="UP000249902">
    <property type="component" value="Unassembled WGS sequence"/>
</dbReference>
<proteinExistence type="predicted"/>
<dbReference type="Proteomes" id="UP000217301">
    <property type="component" value="Chromosome"/>
</dbReference>
<evidence type="ECO:0000313" key="4">
    <source>
        <dbReference type="Proteomes" id="UP000249902"/>
    </source>
</evidence>
<evidence type="ECO:0000313" key="1">
    <source>
        <dbReference type="EMBL" id="ATA83900.1"/>
    </source>
</evidence>
<reference evidence="1" key="1">
    <citation type="journal article" date="2017" name="Genome Announc.">
        <title>Twelve Complete Reference Genomes of Clinical Isolates in the Capnocytophaga Genus.</title>
        <authorList>
            <person name="Villarma A."/>
            <person name="Gulvik C.A."/>
            <person name="Rowe L.A."/>
            <person name="Sheth M."/>
            <person name="Juieng P."/>
            <person name="Nicholson A.C."/>
            <person name="Loparev V.N."/>
            <person name="McQuiston J.R."/>
        </authorList>
    </citation>
    <scope>NUCLEOTIDE SEQUENCE</scope>
    <source>
        <strain evidence="1">KC1668</strain>
    </source>
</reference>